<dbReference type="Gene3D" id="3.40.50.2300">
    <property type="match status" value="1"/>
</dbReference>
<dbReference type="PANTHER" id="PTHR44520:SF2">
    <property type="entry name" value="RESPONSE REGULATOR RCP1"/>
    <property type="match status" value="1"/>
</dbReference>
<dbReference type="SUPFAM" id="SSF52172">
    <property type="entry name" value="CheY-like"/>
    <property type="match status" value="1"/>
</dbReference>
<sequence length="139" mass="16258">MKNNFCFKKVMMIDDDYIVRTLVTKMLKKYHFANEIISCETGSEAIKYLRENSFSLPCIIILDINMPEMNGFEFLERFDKLNIKKKDNCFIIMNTSSANPEDIKRAEENQHVQLFLTKPLTILKLEAIKHAFSNSLKPD</sequence>
<evidence type="ECO:0000313" key="3">
    <source>
        <dbReference type="EMBL" id="MEX6690016.1"/>
    </source>
</evidence>
<evidence type="ECO:0000259" key="2">
    <source>
        <dbReference type="PROSITE" id="PS50110"/>
    </source>
</evidence>
<dbReference type="Proteomes" id="UP001560573">
    <property type="component" value="Unassembled WGS sequence"/>
</dbReference>
<evidence type="ECO:0000256" key="1">
    <source>
        <dbReference type="PROSITE-ProRule" id="PRU00169"/>
    </source>
</evidence>
<keyword evidence="1" id="KW-0597">Phosphoprotein</keyword>
<evidence type="ECO:0000313" key="4">
    <source>
        <dbReference type="Proteomes" id="UP001560573"/>
    </source>
</evidence>
<organism evidence="3 4">
    <name type="scientific">Danxiaibacter flavus</name>
    <dbReference type="NCBI Taxonomy" id="3049108"/>
    <lineage>
        <taxon>Bacteria</taxon>
        <taxon>Pseudomonadati</taxon>
        <taxon>Bacteroidota</taxon>
        <taxon>Chitinophagia</taxon>
        <taxon>Chitinophagales</taxon>
        <taxon>Chitinophagaceae</taxon>
        <taxon>Danxiaibacter</taxon>
    </lineage>
</organism>
<dbReference type="InterPro" id="IPR052893">
    <property type="entry name" value="TCS_response_regulator"/>
</dbReference>
<dbReference type="EMBL" id="JAULBC010000007">
    <property type="protein sequence ID" value="MEX6690016.1"/>
    <property type="molecule type" value="Genomic_DNA"/>
</dbReference>
<protein>
    <submittedName>
        <fullName evidence="3">Response regulator</fullName>
    </submittedName>
</protein>
<feature type="modified residue" description="4-aspartylphosphate" evidence="1">
    <location>
        <position position="63"/>
    </location>
</feature>
<reference evidence="3 4" key="1">
    <citation type="submission" date="2023-07" db="EMBL/GenBank/DDBJ databases">
        <authorList>
            <person name="Lian W.-H."/>
        </authorList>
    </citation>
    <scope>NUCLEOTIDE SEQUENCE [LARGE SCALE GENOMIC DNA]</scope>
    <source>
        <strain evidence="3 4">SYSU DXS3180</strain>
    </source>
</reference>
<dbReference type="SMART" id="SM00448">
    <property type="entry name" value="REC"/>
    <property type="match status" value="1"/>
</dbReference>
<keyword evidence="4" id="KW-1185">Reference proteome</keyword>
<accession>A0ABV3ZLP2</accession>
<dbReference type="RefSeq" id="WP_369331423.1">
    <property type="nucleotide sequence ID" value="NZ_JAULBC010000007.1"/>
</dbReference>
<dbReference type="InterPro" id="IPR011006">
    <property type="entry name" value="CheY-like_superfamily"/>
</dbReference>
<proteinExistence type="predicted"/>
<dbReference type="Pfam" id="PF00072">
    <property type="entry name" value="Response_reg"/>
    <property type="match status" value="1"/>
</dbReference>
<dbReference type="PANTHER" id="PTHR44520">
    <property type="entry name" value="RESPONSE REGULATOR RCP1-RELATED"/>
    <property type="match status" value="1"/>
</dbReference>
<dbReference type="InterPro" id="IPR001789">
    <property type="entry name" value="Sig_transdc_resp-reg_receiver"/>
</dbReference>
<feature type="domain" description="Response regulatory" evidence="2">
    <location>
        <begin position="9"/>
        <end position="133"/>
    </location>
</feature>
<name>A0ABV3ZLP2_9BACT</name>
<gene>
    <name evidence="3" type="ORF">QTN47_21080</name>
</gene>
<dbReference type="PROSITE" id="PS50110">
    <property type="entry name" value="RESPONSE_REGULATORY"/>
    <property type="match status" value="1"/>
</dbReference>
<comment type="caution">
    <text evidence="3">The sequence shown here is derived from an EMBL/GenBank/DDBJ whole genome shotgun (WGS) entry which is preliminary data.</text>
</comment>